<evidence type="ECO:0000313" key="1">
    <source>
        <dbReference type="EMBL" id="CAE6469427.1"/>
    </source>
</evidence>
<protein>
    <submittedName>
        <fullName evidence="1">Uncharacterized protein</fullName>
    </submittedName>
</protein>
<dbReference type="Proteomes" id="UP000663853">
    <property type="component" value="Unassembled WGS sequence"/>
</dbReference>
<evidence type="ECO:0000313" key="2">
    <source>
        <dbReference type="Proteomes" id="UP000663853"/>
    </source>
</evidence>
<sequence length="451" mass="49557">MAVHHPNPIQSNPIQEMDPVHKHYGATSSVPLPVYYITPAPLPRRSKFRFINACLGAALVLWLTHHLFHHHWHRRHDFPDWEWDIHVDVKGLDHGAEGCAVWDHYDPSTGHVHSLNTTTTSTHTKSDKYTFSIPTSSERYHFVSWGPIDKSTFEVVPVESDKDQLVVEVTVLKDPYDGARVCKLPSEGETYGVGIYSPRREYPYPSDDWPAFSVKVFLPVTKKQQHLNAFETRLGQFEHIFPDLSTIDFSRLLVGAANVPMTFENVMANTIAATNANGKISGKFIGGTEVLVKNANAPIEGEITLTGAGKITLGNANSPITSTVHLKSGDFYPRPDYHLSLSNANAPISATIASQPLNSGVFLKGSTAMGNVNIRLNAAYEGGFKLSNVFGTPVVELTNKKDPSGEGRERHLSFEKRGSTTIGSVRWGNGEHAPGQVDLSTVGGSIGLYLD</sequence>
<proteinExistence type="predicted"/>
<gene>
    <name evidence="1" type="ORF">RDB_LOCUS72337</name>
</gene>
<dbReference type="EMBL" id="CAJMXA010001775">
    <property type="protein sequence ID" value="CAE6469427.1"/>
    <property type="molecule type" value="Genomic_DNA"/>
</dbReference>
<organism evidence="1 2">
    <name type="scientific">Rhizoctonia solani</name>
    <dbReference type="NCBI Taxonomy" id="456999"/>
    <lineage>
        <taxon>Eukaryota</taxon>
        <taxon>Fungi</taxon>
        <taxon>Dikarya</taxon>
        <taxon>Basidiomycota</taxon>
        <taxon>Agaricomycotina</taxon>
        <taxon>Agaricomycetes</taxon>
        <taxon>Cantharellales</taxon>
        <taxon>Ceratobasidiaceae</taxon>
        <taxon>Rhizoctonia</taxon>
    </lineage>
</organism>
<accession>A0A8H3BZA2</accession>
<dbReference type="AlphaFoldDB" id="A0A8H3BZA2"/>
<comment type="caution">
    <text evidence="1">The sequence shown here is derived from an EMBL/GenBank/DDBJ whole genome shotgun (WGS) entry which is preliminary data.</text>
</comment>
<name>A0A8H3BZA2_9AGAM</name>
<reference evidence="1" key="1">
    <citation type="submission" date="2021-01" db="EMBL/GenBank/DDBJ databases">
        <authorList>
            <person name="Kaushik A."/>
        </authorList>
    </citation>
    <scope>NUCLEOTIDE SEQUENCE</scope>
    <source>
        <strain evidence="1">AG6-10EEA</strain>
    </source>
</reference>